<keyword evidence="6" id="KW-0325">Glycoprotein</keyword>
<accession>A0AAV0XDL4</accession>
<dbReference type="PROSITE" id="PS50184">
    <property type="entry name" value="VWFC_2"/>
    <property type="match status" value="1"/>
</dbReference>
<dbReference type="Proteomes" id="UP001160148">
    <property type="component" value="Unassembled WGS sequence"/>
</dbReference>
<reference evidence="16 17" key="1">
    <citation type="submission" date="2023-01" db="EMBL/GenBank/DDBJ databases">
        <authorList>
            <person name="Whitehead M."/>
        </authorList>
    </citation>
    <scope>NUCLEOTIDE SEQUENCE [LARGE SCALE GENOMIC DNA]</scope>
</reference>
<dbReference type="GO" id="GO:0031012">
    <property type="term" value="C:extracellular matrix"/>
    <property type="evidence" value="ECO:0007669"/>
    <property type="project" value="TreeGrafter"/>
</dbReference>
<keyword evidence="4" id="KW-0722">Serine protease inhibitor</keyword>
<dbReference type="InterPro" id="IPR050780">
    <property type="entry name" value="Mucin_vWF_Thrombospondin_sf"/>
</dbReference>
<dbReference type="Pfam" id="PF00094">
    <property type="entry name" value="VWD"/>
    <property type="match status" value="5"/>
</dbReference>
<evidence type="ECO:0000259" key="13">
    <source>
        <dbReference type="PROSITE" id="PS50026"/>
    </source>
</evidence>
<dbReference type="Gene3D" id="2.10.25.10">
    <property type="entry name" value="Laminin"/>
    <property type="match status" value="7"/>
</dbReference>
<evidence type="ECO:0000313" key="17">
    <source>
        <dbReference type="Proteomes" id="UP001160148"/>
    </source>
</evidence>
<dbReference type="InterPro" id="IPR036084">
    <property type="entry name" value="Ser_inhib-like_sf"/>
</dbReference>
<dbReference type="GO" id="GO:0004867">
    <property type="term" value="F:serine-type endopeptidase inhibitor activity"/>
    <property type="evidence" value="ECO:0007669"/>
    <property type="project" value="UniProtKB-KW"/>
</dbReference>
<proteinExistence type="inferred from homology"/>
<dbReference type="PANTHER" id="PTHR11339:SF386">
    <property type="entry name" value="HEMOLECTIN, ISOFORM A"/>
    <property type="match status" value="1"/>
</dbReference>
<dbReference type="PROSITE" id="PS01225">
    <property type="entry name" value="CTCK_2"/>
    <property type="match status" value="1"/>
</dbReference>
<dbReference type="SMART" id="SM00832">
    <property type="entry name" value="C8"/>
    <property type="match status" value="5"/>
</dbReference>
<dbReference type="SUPFAM" id="SSF57196">
    <property type="entry name" value="EGF/Laminin"/>
    <property type="match status" value="1"/>
</dbReference>
<feature type="domain" description="VWFD" evidence="15">
    <location>
        <begin position="2972"/>
        <end position="3163"/>
    </location>
</feature>
<keyword evidence="8" id="KW-0245">EGF-like domain</keyword>
<keyword evidence="2" id="KW-0646">Protease inhibitor</keyword>
<dbReference type="PROSITE" id="PS51233">
    <property type="entry name" value="VWFD"/>
    <property type="match status" value="5"/>
</dbReference>
<keyword evidence="17" id="KW-1185">Reference proteome</keyword>
<feature type="disulfide bond" evidence="8">
    <location>
        <begin position="275"/>
        <end position="284"/>
    </location>
</feature>
<dbReference type="InterPro" id="IPR014853">
    <property type="entry name" value="VWF/SSPO/ZAN-like_Cys-rich_dom"/>
</dbReference>
<dbReference type="FunFam" id="2.10.25.10:FF:000055">
    <property type="entry name" value="alpha-tectorin isoform X1"/>
    <property type="match status" value="1"/>
</dbReference>
<feature type="disulfide bond" evidence="8">
    <location>
        <begin position="257"/>
        <end position="267"/>
    </location>
</feature>
<dbReference type="PROSITE" id="PS00022">
    <property type="entry name" value="EGF_1"/>
    <property type="match status" value="2"/>
</dbReference>
<keyword evidence="3" id="KW-0677">Repeat</keyword>
<feature type="disulfide bond" evidence="8">
    <location>
        <begin position="159"/>
        <end position="169"/>
    </location>
</feature>
<feature type="domain" description="VWFD" evidence="15">
    <location>
        <begin position="378"/>
        <end position="545"/>
    </location>
</feature>
<evidence type="ECO:0000256" key="4">
    <source>
        <dbReference type="ARBA" id="ARBA00022900"/>
    </source>
</evidence>
<feature type="disulfide bond" evidence="8">
    <location>
        <begin position="177"/>
        <end position="186"/>
    </location>
</feature>
<dbReference type="PANTHER" id="PTHR11339">
    <property type="entry name" value="EXTRACELLULAR MATRIX GLYCOPROTEIN RELATED"/>
    <property type="match status" value="1"/>
</dbReference>
<dbReference type="GO" id="GO:0007399">
    <property type="term" value="P:nervous system development"/>
    <property type="evidence" value="ECO:0007669"/>
    <property type="project" value="UniProtKB-ARBA"/>
</dbReference>
<dbReference type="SUPFAM" id="SSF49785">
    <property type="entry name" value="Galactose-binding domain-like"/>
    <property type="match status" value="2"/>
</dbReference>
<dbReference type="PROSITE" id="PS50026">
    <property type="entry name" value="EGF_3"/>
    <property type="match status" value="2"/>
</dbReference>
<dbReference type="SMART" id="SM00216">
    <property type="entry name" value="VWD"/>
    <property type="match status" value="5"/>
</dbReference>
<dbReference type="PROSITE" id="PS01286">
    <property type="entry name" value="FA58C_2"/>
    <property type="match status" value="1"/>
</dbReference>
<evidence type="ECO:0000256" key="5">
    <source>
        <dbReference type="ARBA" id="ARBA00023157"/>
    </source>
</evidence>
<feature type="domain" description="EGF-like" evidence="13">
    <location>
        <begin position="254"/>
        <end position="285"/>
    </location>
</feature>
<feature type="domain" description="F5/8 type C" evidence="12">
    <location>
        <begin position="1969"/>
        <end position="2116"/>
    </location>
</feature>
<dbReference type="CDD" id="cd19941">
    <property type="entry name" value="TIL"/>
    <property type="match status" value="5"/>
</dbReference>
<evidence type="ECO:0000259" key="11">
    <source>
        <dbReference type="PROSITE" id="PS01225"/>
    </source>
</evidence>
<evidence type="ECO:0000256" key="2">
    <source>
        <dbReference type="ARBA" id="ARBA00022690"/>
    </source>
</evidence>
<organism evidence="16 17">
    <name type="scientific">Macrosiphum euphorbiae</name>
    <name type="common">potato aphid</name>
    <dbReference type="NCBI Taxonomy" id="13131"/>
    <lineage>
        <taxon>Eukaryota</taxon>
        <taxon>Metazoa</taxon>
        <taxon>Ecdysozoa</taxon>
        <taxon>Arthropoda</taxon>
        <taxon>Hexapoda</taxon>
        <taxon>Insecta</taxon>
        <taxon>Pterygota</taxon>
        <taxon>Neoptera</taxon>
        <taxon>Paraneoptera</taxon>
        <taxon>Hemiptera</taxon>
        <taxon>Sternorrhyncha</taxon>
        <taxon>Aphidomorpha</taxon>
        <taxon>Aphidoidea</taxon>
        <taxon>Aphididae</taxon>
        <taxon>Macrosiphini</taxon>
        <taxon>Macrosiphum</taxon>
    </lineage>
</organism>
<evidence type="ECO:0000259" key="14">
    <source>
        <dbReference type="PROSITE" id="PS50184"/>
    </source>
</evidence>
<evidence type="ECO:0000256" key="9">
    <source>
        <dbReference type="SAM" id="MobiDB-lite"/>
    </source>
</evidence>
<dbReference type="InterPro" id="IPR008979">
    <property type="entry name" value="Galactose-bd-like_sf"/>
</dbReference>
<dbReference type="SMART" id="SM00181">
    <property type="entry name" value="EGF"/>
    <property type="match status" value="4"/>
</dbReference>
<evidence type="ECO:0000256" key="7">
    <source>
        <dbReference type="PROSITE-ProRule" id="PRU00039"/>
    </source>
</evidence>
<dbReference type="InterPro" id="IPR000742">
    <property type="entry name" value="EGF"/>
</dbReference>
<sequence length="3829" mass="426028">MTVNSVPLLQRLAVTYLLLTTVAKTVVQASPSEGPDSSSHIKYTSDLLDDSSDDSILFVNDDPNESSQFQSRFSSYGTKSSKTTNPKPQENLEACIATFKSPENSISVCSTITKNCQATCIEGYKFPKGVPKITFVCDGQRYKVKGSISYAIPICLPVCNPYCENGGTCEKPNKCSCPKNYDGPSCQNLILPKYCNGFPNTPMNSKKKCNSEACTISCVDGYQFPDSSSVANVFCRNGSWTPGKVEWSTVPDCMPVCDPPCLNGGNCIGYQKCQCPTDFRGPTCQYSESSCDVTKLNFNGNYKCSDDMEKNVCTLSCPQGSVLEPFKTTDVEYTCLYKTGEYEPKHIPQCIFDEQPSELINSFNSVVEVFNTYKSRPGSCSRWGLGNYKTFDGKIYSFQSDCTYTLISDIKTNLFHIQARFDHGVISYINVYIVDNLYQIKRNADDNVVSLINNGKLLSIPNELADLSFEIISGQTVFINLRTTNLKIIWKSNGALIIDAGVELWNSTDGLCGKMDGVSANDLSYNSVTSFANKWLVNGLNDICESPITETLKVSNEIMQKATEFCSTVKNDRFKVCGSQNLNVEAYIEACKMDYTQCHLVNGSDCGCSSIAVFAEECLGKDPTISWRDDKICPYQCSSGKVYSQCLPVVQETCTIAAEVKSKNINSYCEEGCICPFGTVLNDGVCVVKEKCPCKLRNKLYLPGEEITKDCNKCTCIGGEWSCTSAKCRAECYAIGDPHYKTFDGLKFNFMGSCSYYLVVLPEFSIEAENIPCDGTMSIEHGFEVPNLSAKATCTKTLTIRIGNSTTIKLGQGKIVFVNGEIVEKLPITVQGVAYIREQSTFFLQIVITNGVEVWWDGDTRAYIYATPELEGKTKGLCGTYNGNQKDDMFTPEGDVETNVVSFANKWKTKESCANNKLETVIKTAHPCDENIQYKHLAESYCSNITGKLFSDCHTQVDPIPYYDDCLYDVCSCHPGQFSRCYCQILASYALECSHQNTIIDWRRGVRECGVQCPAGQNYDTCGNSCQRTCQDISTINNCKSNCVEGCYCPKGLTLSEFGECIPVAECPCYYNGQKFKPNQKRIETSGKGPQFCTCISAAWECRSAETNELAQWKDTSESSCSRRKHLTFTECEPSEPITCRNMHDPPQSTPAICYSGCVCKKPYVLDSFTKECVLPNECPCHHGGKSYNNNETFYQGCNTCECNLGKWECKNNECPGICSVWGDSHFQTFDSRFFDFQGACEYILSKGTLTSYESFVTSIEVVPCGSTGATCIKSITLTVGSGDEVEFIQLKNQHTPSNTKRIFVKEVGHFVVVEVPDLGIQIYWDKGTKMNLQVDQKWKTHIKGLCGNYNDNQMDDFQTPYGGIPEVSALLFGDSWKLQPHCTQPSEIRDACALHPHRRQWAIRQCSVLKSSVFKPCHSQVSIDNYIERCIFDTCACDQGGDCECLCTAIAAYAQECSIRGVYIKWRSQDLCPMQCENGTSYDSCIPRCSRKSCDDYASQTSELCDDKFCIEGCAKAHCPFGQVYLNSTSDICVSKNKCKIPCKIEGSDRLFNDGDIVFEDKCHSCFCSRNKKICKGQPCSTPATITTPTSTFPDITTTTTSKPISDQKINKTIEQSCSDGWSAWIKVDQLKSKSLTKFEYMPTFDDLKSIEYNGIEGLKNTTLGICVYDKMDNIQCRPTKAIKGLKNIIENVDCGLKKGLVCDGKCSDYEIRIHCKCHKESNTEEENLGLLVDEDRTINKTRIVCVDGFRWQGCKVMCNQVCHSFENQLKHQNMCIYPQKCIGGCVKENKQSIVCPTGSMWRDNNTCVSKDDCTCFSRNGTQVKPGGVFKEDWCTVCQCINNAYICDDSSCHYKLTTEPIELTTQKSDQTTSLEEFTTSYREIINNISSSVSHKYTSEKPISTTETKIMTTEYISTAKWPETSTSSPYLIVSTTLPTEELSTVKNIKTTIGEIIFIPSTVTPPIVICDAHKIKPITSTLEPLSFDASSWFDETTAPQYAQLYSVENGYWKPSKTSENEYLQIYLGYPETVYGVEVSGNPLTDEYVTSYKVAYSLDGISYSYVLYHGQPEAFRGPYSHNVIEKQIFFTPVEAKYVRLIPMTWRNNIAMRVSLLGCPVTSTTLGYETQSTIKPSNKSICSDPMGIESGLLNNMISVSSSTFENFNAINVSLNSESAWVPFTASTNQWIQVDFTEPRIITGIVTKGISSTSKTGEAWIEAYKIVYSNDLINWNKILDSNKDEQIYSANFDGKSPNTVFFKTPIRTRYIRLHPEKWYNMPALRLEILGCFEAYATEETIIQTTIKPTIHLTNCNICPGITNNDCNCSSDTWWNGENCGLRSECPCVLGIMTYQVGTVYDLENCQQCTCTLGGLPDCAPKVCGSCPPGEVSNTAVSSCKCECMPCKNGTKLCPTSNVCLEESLWCNGIQDCPDDEINCLTTTTTTTTTTPVTKTKTKSTPTPTTPTTPTTTTTTTTTTMAPTVTEEIKTTIPIIVPPKKRGPGPCPEIKCPEGQIAKILNSLPVKTNSIKFARKTRSPEIIEDDPWPSPFNPMTNLAASVKRNHQDPLFSTKGTTIRRKGGINFGVKSGGVKNDNQQPICKQWICEAQVEQFKCNTPSITCQEGYFLQITPNDNDICPVYTCVSNTLDESECEIDGRVFKTFDGVTYKYEVCDHIIVRDRVHKKFMIKQIRRCPYIGACQVSLWIDHLNHTIEFFPNMTTTYDGYSYTVNQLQVIGSQATQFAVKQVQTDYIIFASTLGFNIIWQVNGQVKIKANAYYTGRVDGLCGFFDNNPTNDKLKRDGLIATTTPEFGNSWADSNVQCEAKICPLHIQKEALEACNVFRSEPLNQCGGHENIEEFVMKCVESICSCSENSVNDFSECRCKAISGLVTQCYISNSSVELSDWRILHDCPVNCPTPLVYKECFNKVCEPTCDSLLQSDPCPKLPGFCFPGCYCPEGFIKELGSCIKPSKCRNCVCEGSGTNHYTTFDKVDFTHKQNCSHVLVKTTKENNSLKPGFTIVETTGKCSNPLFSNGVCVQNLTIIHAAHELHLYYNEDASKILAIVDGNEASKIPFTNKWLSITESPGKSVTASIPILEIEVIFMTMNQGFSIKMPSHLYYNKTEGLCGSCNADSTDDMAAPDGNIPINADEFVISWKENGTKFEQCEAIITEVKEKEETCSIPNPDVDPCLKLMDSKLFGQCHAIVDVNLYLKKCHSILCQGHEGSFCHSLEAYVRECQSFGVCLDWRSPNLCPYSCPKGLFYKACSSGCEETCDNYKALRSGETLCKNLPTEMCTCPTGQVFNNSICVNENRCEPCDTENHFVGDTWLADKCTTCTCSKVSKTVHCEKKQCTQSLFAICQTGFKSVKDEDNSDECCVQYKCVQEENIVQNCTDIAMPVCATDQVVKMELTPNGCKRFICECKPKDECYSGLPDKDVELLPGMINVMNNQGCCPSFQAICAPGTCPTPKPCPMYHEQSVIDDHSCCPQFKCELPNNTCVYEYEWIASTEGGERKRSENEKTVVLKQVNDNWEDGPCRSCYCDVTSTRGTCNKIECAAPLISSDYVIVSHTKYGQCCPSYKKESCIFNGTVYNVGSEWSSFDPCLSMSCKLDNNGEAFITESVKSCNTECPLGWTYTPSTNSCCGTCLQKSCVMQNKTYADNDVWTYDNCTSFICSKSEFNEFNILPAYHTCPNIGDCPENRIYYDGCCEQCNSTGAIEAESHSLCAPESLPINQTVGLITEDNPFHDTCTNTEAIVGFTECRGLCDSYTYFNKKTIRHDSKCQCCQPIRFDKLSVVLQCKDGYQYNKPVPVPSACSCTACGEESFSIKKSRKL</sequence>
<feature type="signal peptide" evidence="10">
    <location>
        <begin position="1"/>
        <end position="29"/>
    </location>
</feature>
<keyword evidence="10" id="KW-0732">Signal</keyword>
<evidence type="ECO:0000256" key="10">
    <source>
        <dbReference type="SAM" id="SignalP"/>
    </source>
</evidence>
<dbReference type="PROSITE" id="PS01285">
    <property type="entry name" value="FA58C_1"/>
    <property type="match status" value="1"/>
</dbReference>
<dbReference type="Pfam" id="PF08742">
    <property type="entry name" value="C8"/>
    <property type="match status" value="5"/>
</dbReference>
<dbReference type="Gene3D" id="2.60.120.260">
    <property type="entry name" value="Galactose-binding domain-like"/>
    <property type="match status" value="2"/>
</dbReference>
<comment type="similarity">
    <text evidence="1">Belongs to the serine protease inhibitor-like (TIL domain-containing) family.</text>
</comment>
<feature type="chain" id="PRO_5043684657" evidence="10">
    <location>
        <begin position="30"/>
        <end position="3829"/>
    </location>
</feature>
<dbReference type="SUPFAM" id="SSF57603">
    <property type="entry name" value="FnI-like domain"/>
    <property type="match status" value="2"/>
</dbReference>
<feature type="disulfide bond" evidence="7">
    <location>
        <begin position="3757"/>
        <end position="3811"/>
    </location>
</feature>
<feature type="domain" description="VWFC" evidence="14">
    <location>
        <begin position="3302"/>
        <end position="3379"/>
    </location>
</feature>
<evidence type="ECO:0000256" key="3">
    <source>
        <dbReference type="ARBA" id="ARBA00022737"/>
    </source>
</evidence>
<feature type="region of interest" description="Disordered" evidence="9">
    <location>
        <begin position="63"/>
        <end position="87"/>
    </location>
</feature>
<feature type="domain" description="F5/8 type C" evidence="12">
    <location>
        <begin position="2139"/>
        <end position="2287"/>
    </location>
</feature>
<evidence type="ECO:0000256" key="6">
    <source>
        <dbReference type="ARBA" id="ARBA00023180"/>
    </source>
</evidence>
<feature type="domain" description="VWFD" evidence="15">
    <location>
        <begin position="2647"/>
        <end position="2820"/>
    </location>
</feature>
<evidence type="ECO:0000259" key="15">
    <source>
        <dbReference type="PROSITE" id="PS51233"/>
    </source>
</evidence>
<evidence type="ECO:0000259" key="12">
    <source>
        <dbReference type="PROSITE" id="PS50022"/>
    </source>
</evidence>
<evidence type="ECO:0000256" key="1">
    <source>
        <dbReference type="ARBA" id="ARBA00007611"/>
    </source>
</evidence>
<name>A0AAV0XDL4_9HEMI</name>
<dbReference type="GO" id="GO:0005615">
    <property type="term" value="C:extracellular space"/>
    <property type="evidence" value="ECO:0007669"/>
    <property type="project" value="TreeGrafter"/>
</dbReference>
<dbReference type="InterPro" id="IPR006207">
    <property type="entry name" value="Cys_knot_C"/>
</dbReference>
<dbReference type="PROSITE" id="PS50022">
    <property type="entry name" value="FA58C_3"/>
    <property type="match status" value="2"/>
</dbReference>
<dbReference type="EMBL" id="CARXXK010000004">
    <property type="protein sequence ID" value="CAI6365784.1"/>
    <property type="molecule type" value="Genomic_DNA"/>
</dbReference>
<protein>
    <submittedName>
        <fullName evidence="16">Uncharacterized protein</fullName>
    </submittedName>
</protein>
<feature type="domain" description="VWFD" evidence="15">
    <location>
        <begin position="730"/>
        <end position="914"/>
    </location>
</feature>
<evidence type="ECO:0000256" key="8">
    <source>
        <dbReference type="PROSITE-ProRule" id="PRU00076"/>
    </source>
</evidence>
<feature type="domain" description="CTCK" evidence="11">
    <location>
        <begin position="3721"/>
        <end position="3817"/>
    </location>
</feature>
<feature type="disulfide bond" evidence="7">
    <location>
        <begin position="3761"/>
        <end position="3813"/>
    </location>
</feature>
<dbReference type="Pfam" id="PF23244">
    <property type="entry name" value="VWF"/>
    <property type="match status" value="1"/>
</dbReference>
<dbReference type="Pfam" id="PF00754">
    <property type="entry name" value="F5_F8_type_C"/>
    <property type="match status" value="2"/>
</dbReference>
<feature type="compositionally biased region" description="Polar residues" evidence="9">
    <location>
        <begin position="65"/>
        <end position="87"/>
    </location>
</feature>
<feature type="domain" description="VWFD" evidence="15">
    <location>
        <begin position="1217"/>
        <end position="1384"/>
    </location>
</feature>
<comment type="caution">
    <text evidence="16">The sequence shown here is derived from an EMBL/GenBank/DDBJ whole genome shotgun (WGS) entry which is preliminary data.</text>
</comment>
<comment type="caution">
    <text evidence="8">Lacks conserved residue(s) required for the propagation of feature annotation.</text>
</comment>
<dbReference type="InterPro" id="IPR000421">
    <property type="entry name" value="FA58C"/>
</dbReference>
<dbReference type="SMART" id="SM00215">
    <property type="entry name" value="VWC_out"/>
    <property type="match status" value="3"/>
</dbReference>
<dbReference type="InterPro" id="IPR001007">
    <property type="entry name" value="VWF_dom"/>
</dbReference>
<dbReference type="CDD" id="cd00057">
    <property type="entry name" value="FA58C"/>
    <property type="match status" value="2"/>
</dbReference>
<feature type="domain" description="EGF-like" evidence="13">
    <location>
        <begin position="156"/>
        <end position="187"/>
    </location>
</feature>
<dbReference type="PROSITE" id="PS01185">
    <property type="entry name" value="CTCK_1"/>
    <property type="match status" value="1"/>
</dbReference>
<keyword evidence="5 8" id="KW-1015">Disulfide bond</keyword>
<dbReference type="SUPFAM" id="SSF57567">
    <property type="entry name" value="Serine protease inhibitors"/>
    <property type="match status" value="5"/>
</dbReference>
<dbReference type="SMART" id="SM00231">
    <property type="entry name" value="FA58C"/>
    <property type="match status" value="2"/>
</dbReference>
<dbReference type="Pfam" id="PF01826">
    <property type="entry name" value="TIL"/>
    <property type="match status" value="2"/>
</dbReference>
<feature type="region of interest" description="Disordered" evidence="9">
    <location>
        <begin position="2446"/>
        <end position="2473"/>
    </location>
</feature>
<dbReference type="SMART" id="SM00214">
    <property type="entry name" value="VWC"/>
    <property type="match status" value="6"/>
</dbReference>
<dbReference type="SMART" id="SM00041">
    <property type="entry name" value="CT"/>
    <property type="match status" value="1"/>
</dbReference>
<gene>
    <name evidence="16" type="ORF">MEUPH1_LOCUS20457</name>
</gene>
<dbReference type="InterPro" id="IPR002919">
    <property type="entry name" value="TIL_dom"/>
</dbReference>
<dbReference type="InterPro" id="IPR001846">
    <property type="entry name" value="VWF_type-D"/>
</dbReference>
<evidence type="ECO:0000313" key="16">
    <source>
        <dbReference type="EMBL" id="CAI6365784.1"/>
    </source>
</evidence>
<dbReference type="PROSITE" id="PS01208">
    <property type="entry name" value="VWFC_1"/>
    <property type="match status" value="1"/>
</dbReference>